<dbReference type="EMBL" id="CP032101">
    <property type="protein sequence ID" value="AXX87837.1"/>
    <property type="molecule type" value="Genomic_DNA"/>
</dbReference>
<reference evidence="9" key="2">
    <citation type="submission" date="2017-09" db="EMBL/GenBank/DDBJ databases">
        <authorList>
            <person name="Perez-Cataluna A."/>
            <person name="Figueras M.J."/>
            <person name="Salas-Masso N."/>
        </authorList>
    </citation>
    <scope>NUCLEOTIDE SEQUENCE</scope>
    <source>
        <strain evidence="9">CECT 7727</strain>
    </source>
</reference>
<sequence>MQNIELQIRLKDWFFIFLIAIFFSIVLSVYSYFLIDEELKNAVIFGALLGFDIFIFSMTFITYLNNYILPKLSRKYWIFLAVIFSFLSGFLGTLLTYYLCNILDVYLLEKFRNSYMIFALFIGFLTYFVAALLYQFVKMSNKKEYSERLLLDSRLKSLQRQLNPHFLFNSLNSLVELLHEDINKAEDNLMQLSKFLRQSMKESALNSLKDELDNLKRYVALENVRFSNKIVLNIDINKEFLKRQVPKFSIQLLVENAIKHGFDKSNKELIIDIYAKENEKDFEIYVKNNGKAVNTNRFGIGLTNLKERLQILCKGKISLENSQIPTYKITIGRCNENISNG</sequence>
<dbReference type="Gene3D" id="3.30.565.10">
    <property type="entry name" value="Histidine kinase-like ATPase, C-terminal domain"/>
    <property type="match status" value="1"/>
</dbReference>
<protein>
    <submittedName>
        <fullName evidence="8 9">Sensor histidine kinase</fullName>
    </submittedName>
</protein>
<evidence type="ECO:0000313" key="10">
    <source>
        <dbReference type="Proteomes" id="UP000224740"/>
    </source>
</evidence>
<keyword evidence="2 6" id="KW-0812">Transmembrane</keyword>
<gene>
    <name evidence="8" type="ORF">AMRN_2122</name>
    <name evidence="9" type="ORF">CPH92_03190</name>
</gene>
<evidence type="ECO:0000256" key="1">
    <source>
        <dbReference type="ARBA" id="ARBA00004651"/>
    </source>
</evidence>
<dbReference type="InterPro" id="IPR050640">
    <property type="entry name" value="Bact_2-comp_sensor_kinase"/>
</dbReference>
<dbReference type="PANTHER" id="PTHR34220:SF7">
    <property type="entry name" value="SENSOR HISTIDINE KINASE YPDA"/>
    <property type="match status" value="1"/>
</dbReference>
<dbReference type="GO" id="GO:0005886">
    <property type="term" value="C:plasma membrane"/>
    <property type="evidence" value="ECO:0007669"/>
    <property type="project" value="UniProtKB-SubCell"/>
</dbReference>
<accession>A0A347TMK9</accession>
<keyword evidence="4 6" id="KW-0472">Membrane</keyword>
<organism evidence="8 11">
    <name type="scientific">Malaciobacter marinus</name>
    <dbReference type="NCBI Taxonomy" id="505249"/>
    <lineage>
        <taxon>Bacteria</taxon>
        <taxon>Pseudomonadati</taxon>
        <taxon>Campylobacterota</taxon>
        <taxon>Epsilonproteobacteria</taxon>
        <taxon>Campylobacterales</taxon>
        <taxon>Arcobacteraceae</taxon>
        <taxon>Malaciobacter</taxon>
    </lineage>
</organism>
<keyword evidence="5" id="KW-0175">Coiled coil</keyword>
<dbReference type="Proteomes" id="UP000264693">
    <property type="component" value="Chromosome"/>
</dbReference>
<dbReference type="AlphaFoldDB" id="A0A347TMK9"/>
<evidence type="ECO:0000256" key="6">
    <source>
        <dbReference type="SAM" id="Phobius"/>
    </source>
</evidence>
<evidence type="ECO:0000313" key="11">
    <source>
        <dbReference type="Proteomes" id="UP000264693"/>
    </source>
</evidence>
<feature type="transmembrane region" description="Helical" evidence="6">
    <location>
        <begin position="41"/>
        <end position="64"/>
    </location>
</feature>
<dbReference type="EMBL" id="NXAO01000014">
    <property type="protein sequence ID" value="PHO16120.1"/>
    <property type="molecule type" value="Genomic_DNA"/>
</dbReference>
<evidence type="ECO:0000256" key="4">
    <source>
        <dbReference type="ARBA" id="ARBA00023136"/>
    </source>
</evidence>
<dbReference type="SUPFAM" id="SSF55874">
    <property type="entry name" value="ATPase domain of HSP90 chaperone/DNA topoisomerase II/histidine kinase"/>
    <property type="match status" value="1"/>
</dbReference>
<dbReference type="GO" id="GO:0005524">
    <property type="term" value="F:ATP binding"/>
    <property type="evidence" value="ECO:0007669"/>
    <property type="project" value="InterPro"/>
</dbReference>
<dbReference type="RefSeq" id="WP_099310340.1">
    <property type="nucleotide sequence ID" value="NZ_CP032101.1"/>
</dbReference>
<dbReference type="InterPro" id="IPR036890">
    <property type="entry name" value="HATPase_C_sf"/>
</dbReference>
<evidence type="ECO:0000313" key="9">
    <source>
        <dbReference type="EMBL" id="PHO16120.1"/>
    </source>
</evidence>
<dbReference type="Proteomes" id="UP000224740">
    <property type="component" value="Unassembled WGS sequence"/>
</dbReference>
<dbReference type="Pfam" id="PF06580">
    <property type="entry name" value="His_kinase"/>
    <property type="match status" value="1"/>
</dbReference>
<keyword evidence="3 6" id="KW-1133">Transmembrane helix</keyword>
<feature type="transmembrane region" description="Helical" evidence="6">
    <location>
        <begin position="12"/>
        <end position="35"/>
    </location>
</feature>
<dbReference type="KEGG" id="amar:AMRN_2122"/>
<evidence type="ECO:0000256" key="3">
    <source>
        <dbReference type="ARBA" id="ARBA00022989"/>
    </source>
</evidence>
<evidence type="ECO:0000256" key="2">
    <source>
        <dbReference type="ARBA" id="ARBA00022692"/>
    </source>
</evidence>
<dbReference type="InterPro" id="IPR036640">
    <property type="entry name" value="ABC1_TM_sf"/>
</dbReference>
<reference evidence="8 11" key="3">
    <citation type="submission" date="2018-08" db="EMBL/GenBank/DDBJ databases">
        <title>Complete genome of the Arcobacter marinus type strain JCM 15502.</title>
        <authorList>
            <person name="Miller W.G."/>
            <person name="Yee E."/>
            <person name="Huynh S."/>
            <person name="Parker C.T."/>
        </authorList>
    </citation>
    <scope>NUCLEOTIDE SEQUENCE [LARGE SCALE GENOMIC DNA]</scope>
    <source>
        <strain evidence="8 11">JCM 15502</strain>
    </source>
</reference>
<dbReference type="PANTHER" id="PTHR34220">
    <property type="entry name" value="SENSOR HISTIDINE KINASE YPDA"/>
    <property type="match status" value="1"/>
</dbReference>
<keyword evidence="8" id="KW-0808">Transferase</keyword>
<feature type="coiled-coil region" evidence="5">
    <location>
        <begin position="168"/>
        <end position="225"/>
    </location>
</feature>
<evidence type="ECO:0000259" key="7">
    <source>
        <dbReference type="Pfam" id="PF06580"/>
    </source>
</evidence>
<feature type="transmembrane region" description="Helical" evidence="6">
    <location>
        <begin position="76"/>
        <end position="95"/>
    </location>
</feature>
<dbReference type="InterPro" id="IPR010559">
    <property type="entry name" value="Sig_transdc_His_kin_internal"/>
</dbReference>
<name>A0A347TMK9_9BACT</name>
<feature type="domain" description="Signal transduction histidine kinase internal region" evidence="7">
    <location>
        <begin position="154"/>
        <end position="230"/>
    </location>
</feature>
<evidence type="ECO:0000256" key="5">
    <source>
        <dbReference type="SAM" id="Coils"/>
    </source>
</evidence>
<proteinExistence type="predicted"/>
<dbReference type="GO" id="GO:0000155">
    <property type="term" value="F:phosphorelay sensor kinase activity"/>
    <property type="evidence" value="ECO:0007669"/>
    <property type="project" value="InterPro"/>
</dbReference>
<keyword evidence="10" id="KW-1185">Reference proteome</keyword>
<reference evidence="10" key="1">
    <citation type="submission" date="2017-09" db="EMBL/GenBank/DDBJ databases">
        <title>Arcobacter canalis sp. nov., a new species isolated from a water canal contaminated with urban sewage.</title>
        <authorList>
            <person name="Perez-Cataluna A."/>
            <person name="Salas-Masso N."/>
            <person name="Figueras M.J."/>
        </authorList>
    </citation>
    <scope>NUCLEOTIDE SEQUENCE [LARGE SCALE GENOMIC DNA]</scope>
    <source>
        <strain evidence="10">CECT 7727</strain>
    </source>
</reference>
<evidence type="ECO:0000313" key="8">
    <source>
        <dbReference type="EMBL" id="AXX87837.1"/>
    </source>
</evidence>
<dbReference type="SUPFAM" id="SSF90123">
    <property type="entry name" value="ABC transporter transmembrane region"/>
    <property type="match status" value="1"/>
</dbReference>
<keyword evidence="8" id="KW-0418">Kinase</keyword>
<comment type="subcellular location">
    <subcellularLocation>
        <location evidence="1">Cell membrane</location>
        <topology evidence="1">Multi-pass membrane protein</topology>
    </subcellularLocation>
</comment>
<feature type="transmembrane region" description="Helical" evidence="6">
    <location>
        <begin position="115"/>
        <end position="137"/>
    </location>
</feature>